<evidence type="ECO:0000313" key="2">
    <source>
        <dbReference type="EMBL" id="CAD8098911.1"/>
    </source>
</evidence>
<keyword evidence="1" id="KW-0472">Membrane</keyword>
<evidence type="ECO:0000313" key="3">
    <source>
        <dbReference type="Proteomes" id="UP000692954"/>
    </source>
</evidence>
<reference evidence="2" key="1">
    <citation type="submission" date="2021-01" db="EMBL/GenBank/DDBJ databases">
        <authorList>
            <consortium name="Genoscope - CEA"/>
            <person name="William W."/>
        </authorList>
    </citation>
    <scope>NUCLEOTIDE SEQUENCE</scope>
</reference>
<feature type="transmembrane region" description="Helical" evidence="1">
    <location>
        <begin position="124"/>
        <end position="147"/>
    </location>
</feature>
<accession>A0A8S1P7H7</accession>
<keyword evidence="1" id="KW-0812">Transmembrane</keyword>
<sequence length="567" mass="66894">MNKYTLRFNNENLERQYFADQFNELFKFYTWACIIGTISAIVVFCMEFIQPFGFGQLKYALGLIPISFLISYKIVQKYPDLFNIILACTNFLLGVMIYFLLFVFANSNVLFLAGQTVAMVQNSLLIGSNIAANFSILLVNQIGLMIMCTYVQNFFNSIQLMFILALMLVLKSIWINEKMKRLFFLLKTDDSQLQQSLENVFQFKIVQCSFNEQLNSFQLLHVNKQAKKIIKNQEDFTQFIRNYKVVQFQNQKHPKSNSEQTMSALAQLKQTLEQFLFKVIQQNLSESSAEISSDKFQKIYRVSLQNTLNNRSSTIMILLQEDTQFKKMIQLKKKNIRYKFLNHHLSNCFDFTRLSLGYLKSLLNQQQFVNRNQQLVLKKAIQFLYKTTFGYYNMKLFVGSIKFGELKNFHFSQLFSDIQQMWGIYDPKQELEIYFKESQTHCNTNYAMILQLILNIIVTNISQLDCQKIFVKAIQRQIEGVSVICCLITFKTEFNQFRQYETREQRYLNIILEKVNKKILQEICLTNILCITKNKNERIIEFNVIQNLNEFKLNLENTYQLNTISNI</sequence>
<feature type="transmembrane region" description="Helical" evidence="1">
    <location>
        <begin position="57"/>
        <end position="75"/>
    </location>
</feature>
<keyword evidence="1" id="KW-1133">Transmembrane helix</keyword>
<protein>
    <recommendedName>
        <fullName evidence="4">Transmembrane protein</fullName>
    </recommendedName>
</protein>
<dbReference type="OrthoDB" id="295022at2759"/>
<gene>
    <name evidence="2" type="ORF">PSON_ATCC_30995.1.T0710046</name>
</gene>
<dbReference type="Proteomes" id="UP000692954">
    <property type="component" value="Unassembled WGS sequence"/>
</dbReference>
<dbReference type="AlphaFoldDB" id="A0A8S1P7H7"/>
<feature type="transmembrane region" description="Helical" evidence="1">
    <location>
        <begin position="153"/>
        <end position="174"/>
    </location>
</feature>
<organism evidence="2 3">
    <name type="scientific">Paramecium sonneborni</name>
    <dbReference type="NCBI Taxonomy" id="65129"/>
    <lineage>
        <taxon>Eukaryota</taxon>
        <taxon>Sar</taxon>
        <taxon>Alveolata</taxon>
        <taxon>Ciliophora</taxon>
        <taxon>Intramacronucleata</taxon>
        <taxon>Oligohymenophorea</taxon>
        <taxon>Peniculida</taxon>
        <taxon>Parameciidae</taxon>
        <taxon>Paramecium</taxon>
    </lineage>
</organism>
<evidence type="ECO:0000256" key="1">
    <source>
        <dbReference type="SAM" id="Phobius"/>
    </source>
</evidence>
<feature type="transmembrane region" description="Helical" evidence="1">
    <location>
        <begin position="28"/>
        <end position="45"/>
    </location>
</feature>
<feature type="transmembrane region" description="Helical" evidence="1">
    <location>
        <begin position="81"/>
        <end position="104"/>
    </location>
</feature>
<comment type="caution">
    <text evidence="2">The sequence shown here is derived from an EMBL/GenBank/DDBJ whole genome shotgun (WGS) entry which is preliminary data.</text>
</comment>
<evidence type="ECO:0008006" key="4">
    <source>
        <dbReference type="Google" id="ProtNLM"/>
    </source>
</evidence>
<keyword evidence="3" id="KW-1185">Reference proteome</keyword>
<dbReference type="EMBL" id="CAJJDN010000071">
    <property type="protein sequence ID" value="CAD8098911.1"/>
    <property type="molecule type" value="Genomic_DNA"/>
</dbReference>
<proteinExistence type="predicted"/>
<name>A0A8S1P7H7_9CILI</name>